<dbReference type="EC" id="2.7.11.1" evidence="1"/>
<dbReference type="SMART" id="SM00365">
    <property type="entry name" value="LRR_SD22"/>
    <property type="match status" value="6"/>
</dbReference>
<dbReference type="PRINTS" id="PR00449">
    <property type="entry name" value="RASTRNSFRMNG"/>
</dbReference>
<evidence type="ECO:0000256" key="11">
    <source>
        <dbReference type="ARBA" id="ARBA00048679"/>
    </source>
</evidence>
<accession>B4VY01</accession>
<evidence type="ECO:0000256" key="1">
    <source>
        <dbReference type="ARBA" id="ARBA00012513"/>
    </source>
</evidence>
<evidence type="ECO:0000313" key="16">
    <source>
        <dbReference type="Proteomes" id="UP000003835"/>
    </source>
</evidence>
<dbReference type="SMART" id="SM00255">
    <property type="entry name" value="TIR"/>
    <property type="match status" value="1"/>
</dbReference>
<dbReference type="InterPro" id="IPR000157">
    <property type="entry name" value="TIR_dom"/>
</dbReference>
<dbReference type="Proteomes" id="UP000003835">
    <property type="component" value="Unassembled WGS sequence"/>
</dbReference>
<evidence type="ECO:0000256" key="10">
    <source>
        <dbReference type="ARBA" id="ARBA00047899"/>
    </source>
</evidence>
<dbReference type="Gene3D" id="3.40.50.10140">
    <property type="entry name" value="Toll/interleukin-1 receptor homology (TIR) domain"/>
    <property type="match status" value="1"/>
</dbReference>
<gene>
    <name evidence="15" type="ORF">MC7420_4400</name>
</gene>
<dbReference type="PANTHER" id="PTHR48051:SF54">
    <property type="entry name" value="LEUCINE-RICH REPEAT-CONTAINING PROTEIN"/>
    <property type="match status" value="1"/>
</dbReference>
<dbReference type="Pfam" id="PF13855">
    <property type="entry name" value="LRR_8"/>
    <property type="match status" value="2"/>
</dbReference>
<organism evidence="15 16">
    <name type="scientific">Coleofasciculus chthonoplastes PCC 7420</name>
    <dbReference type="NCBI Taxonomy" id="118168"/>
    <lineage>
        <taxon>Bacteria</taxon>
        <taxon>Bacillati</taxon>
        <taxon>Cyanobacteriota</taxon>
        <taxon>Cyanophyceae</taxon>
        <taxon>Coleofasciculales</taxon>
        <taxon>Coleofasciculaceae</taxon>
        <taxon>Coleofasciculus</taxon>
    </lineage>
</organism>
<protein>
    <recommendedName>
        <fullName evidence="1">non-specific serine/threonine protein kinase</fullName>
        <ecNumber evidence="1">2.7.11.1</ecNumber>
    </recommendedName>
</protein>
<comment type="catalytic activity">
    <reaction evidence="10">
        <text>L-threonyl-[protein] + ATP = O-phospho-L-threonyl-[protein] + ADP + H(+)</text>
        <dbReference type="Rhea" id="RHEA:46608"/>
        <dbReference type="Rhea" id="RHEA-COMP:11060"/>
        <dbReference type="Rhea" id="RHEA-COMP:11605"/>
        <dbReference type="ChEBI" id="CHEBI:15378"/>
        <dbReference type="ChEBI" id="CHEBI:30013"/>
        <dbReference type="ChEBI" id="CHEBI:30616"/>
        <dbReference type="ChEBI" id="CHEBI:61977"/>
        <dbReference type="ChEBI" id="CHEBI:456216"/>
        <dbReference type="EC" id="2.7.11.1"/>
    </reaction>
</comment>
<dbReference type="Pfam" id="PF23598">
    <property type="entry name" value="LRR_14"/>
    <property type="match status" value="1"/>
</dbReference>
<dbReference type="InterPro" id="IPR057263">
    <property type="entry name" value="COR-B"/>
</dbReference>
<evidence type="ECO:0000256" key="6">
    <source>
        <dbReference type="ARBA" id="ARBA00022741"/>
    </source>
</evidence>
<dbReference type="InterPro" id="IPR055414">
    <property type="entry name" value="LRR_R13L4/SHOC2-like"/>
</dbReference>
<evidence type="ECO:0000313" key="15">
    <source>
        <dbReference type="EMBL" id="EDX73153.1"/>
    </source>
</evidence>
<feature type="region of interest" description="Disordered" evidence="12">
    <location>
        <begin position="874"/>
        <end position="897"/>
    </location>
</feature>
<dbReference type="STRING" id="118168.MC7420_4400"/>
<name>B4VY01_9CYAN</name>
<keyword evidence="4" id="KW-0808">Transferase</keyword>
<dbReference type="InterPro" id="IPR050216">
    <property type="entry name" value="LRR_domain-containing"/>
</dbReference>
<dbReference type="SMART" id="SM00369">
    <property type="entry name" value="LRR_TYP"/>
    <property type="match status" value="13"/>
</dbReference>
<dbReference type="GO" id="GO:0004674">
    <property type="term" value="F:protein serine/threonine kinase activity"/>
    <property type="evidence" value="ECO:0007669"/>
    <property type="project" value="UniProtKB-KW"/>
</dbReference>
<dbReference type="eggNOG" id="COG1100">
    <property type="taxonomic scope" value="Bacteria"/>
</dbReference>
<keyword evidence="8" id="KW-0067">ATP-binding</keyword>
<dbReference type="Gene3D" id="3.30.310.200">
    <property type="match status" value="1"/>
</dbReference>
<evidence type="ECO:0000256" key="7">
    <source>
        <dbReference type="ARBA" id="ARBA00022777"/>
    </source>
</evidence>
<evidence type="ECO:0000256" key="8">
    <source>
        <dbReference type="ARBA" id="ARBA00022840"/>
    </source>
</evidence>
<keyword evidence="3" id="KW-0433">Leucine-rich repeat</keyword>
<dbReference type="EMBL" id="DS989859">
    <property type="protein sequence ID" value="EDX73153.1"/>
    <property type="molecule type" value="Genomic_DNA"/>
</dbReference>
<dbReference type="SUPFAM" id="SSF52200">
    <property type="entry name" value="Toll/Interleukin receptor TIR domain"/>
    <property type="match status" value="1"/>
</dbReference>
<dbReference type="RefSeq" id="WP_006103609.1">
    <property type="nucleotide sequence ID" value="NZ_DS989859.1"/>
</dbReference>
<dbReference type="InterPro" id="IPR032675">
    <property type="entry name" value="LRR_dom_sf"/>
</dbReference>
<evidence type="ECO:0000259" key="14">
    <source>
        <dbReference type="PROSITE" id="PS51424"/>
    </source>
</evidence>
<dbReference type="InterPro" id="IPR003591">
    <property type="entry name" value="Leu-rich_rpt_typical-subtyp"/>
</dbReference>
<keyword evidence="7" id="KW-0418">Kinase</keyword>
<dbReference type="eggNOG" id="COG1611">
    <property type="taxonomic scope" value="Bacteria"/>
</dbReference>
<keyword evidence="16" id="KW-1185">Reference proteome</keyword>
<sequence>MTENELLQLIEQAAREEWTELDLSGNDLTVLPPDIGKLTHLKKLILGKYQYDDEGDIAGFIGNKLSALPREIGQLHQLEELQIALNQLQELPPEILQLTSLQSLNLGCNKIQELPPEIGQLTSLQSLDLRYNKIQELPPEIGQLTSLQSLNLSGNNIQELPPEIGQLTALQSLDLSFFNNIQELPPQIFQLTSLQSLHLSFNKIQELPAEILQLTSLQSLHLSFNKIQELPAEILQLTSLQSLHLSFNKIQELPAEILQLTSLQSLNLYSNNIQELPPEILQLTSLQSLNLGGNNIQELPPEILQLTSLQSLNLRSNNIQELPPEIRQLPNLKKLDLRSNPLPIPPEILGSKEWYEDPGDVQEILDFYFRIQDPTETAPLYEAKFIIVGEGAAGKTTLAKKIERETYQLQPDEKSTQGIDVIQWHFPHANGQDFRVNIWDFGGQEIYHQTHQFFLTHRSLYALVADNRKENTDFYWWLNVVELLSDNSPVLIINNEKQDRQCPVNERQLRGEFTNLKAVIPANFATNRGLDHIKDAIKQYITHLPHVGTPLPKLWVRVRAALENDSRNYITQQDYDQICQRNQLTDRQDRRRLSRYLHDLGVCLHFQDDPTLKHYIILKPEWGTSAVYNVLDNPTVQKNLGCFTQDTLADIWQGDNYNQMQDELLQLMIRFKLCYPIPNQTDTYIAPQLLDINQPDYDWDEQNNLILRYDYEFMPKGILTRFIVETHPWIENQTLVWRSGVILNKYQTRAEIIEYYYQRQLKIRVSGNRKKELLAVITHELEKIHQSYERLRYNTLVPCNCPECLGSPNPYSYRLDNLRKRLNAGRYEIECDNSYQMVDVRRLIDDVNLSPYPTDKLGIDSPFNKATDSRLQQELNQEREASFSHPHRQTSAKDSQMNDANAANFEKEIFISYAWRGESEEFVNRLDEVFQSQGITIVRDKRDLGYKGLIKEFMERIGRGKCVIIVISDRYLKSPNCMYELVQIAKNGEFYNRIFPIVLSDATIYDPVDRANYIIHWQEEINKLETKIKLIASAANLPSLQRSINEYTEIRATIDGLTDTLQNMNTLTPDIHSESGFNSLINAIQQQIDK</sequence>
<dbReference type="Pfam" id="PF00560">
    <property type="entry name" value="LRR_1"/>
    <property type="match status" value="2"/>
</dbReference>
<dbReference type="PROSITE" id="PS51450">
    <property type="entry name" value="LRR"/>
    <property type="match status" value="9"/>
</dbReference>
<dbReference type="HOGENOM" id="CLU_006878_0_0_3"/>
<dbReference type="InterPro" id="IPR025875">
    <property type="entry name" value="Leu-rich_rpt_4"/>
</dbReference>
<dbReference type="InterPro" id="IPR001611">
    <property type="entry name" value="Leu-rich_rpt"/>
</dbReference>
<dbReference type="Pfam" id="PF12799">
    <property type="entry name" value="LRR_4"/>
    <property type="match status" value="1"/>
</dbReference>
<comment type="catalytic activity">
    <reaction evidence="11">
        <text>L-seryl-[protein] + ATP = O-phospho-L-seryl-[protein] + ADP + H(+)</text>
        <dbReference type="Rhea" id="RHEA:17989"/>
        <dbReference type="Rhea" id="RHEA-COMP:9863"/>
        <dbReference type="Rhea" id="RHEA-COMP:11604"/>
        <dbReference type="ChEBI" id="CHEBI:15378"/>
        <dbReference type="ChEBI" id="CHEBI:29999"/>
        <dbReference type="ChEBI" id="CHEBI:30616"/>
        <dbReference type="ChEBI" id="CHEBI:83421"/>
        <dbReference type="ChEBI" id="CHEBI:456216"/>
        <dbReference type="EC" id="2.7.11.1"/>
    </reaction>
</comment>
<proteinExistence type="predicted"/>
<dbReference type="OrthoDB" id="459949at2"/>
<feature type="domain" description="TIR" evidence="13">
    <location>
        <begin position="905"/>
        <end position="1035"/>
    </location>
</feature>
<dbReference type="Pfam" id="PF08477">
    <property type="entry name" value="Roc"/>
    <property type="match status" value="1"/>
</dbReference>
<dbReference type="Gene3D" id="3.80.10.10">
    <property type="entry name" value="Ribonuclease Inhibitor"/>
    <property type="match status" value="3"/>
</dbReference>
<dbReference type="PANTHER" id="PTHR48051">
    <property type="match status" value="1"/>
</dbReference>
<evidence type="ECO:0000256" key="2">
    <source>
        <dbReference type="ARBA" id="ARBA00022527"/>
    </source>
</evidence>
<dbReference type="Pfam" id="PF13676">
    <property type="entry name" value="TIR_2"/>
    <property type="match status" value="1"/>
</dbReference>
<evidence type="ECO:0000256" key="4">
    <source>
        <dbReference type="ARBA" id="ARBA00022679"/>
    </source>
</evidence>
<dbReference type="InterPro" id="IPR035897">
    <property type="entry name" value="Toll_tir_struct_dom_sf"/>
</dbReference>
<dbReference type="Pfam" id="PF25497">
    <property type="entry name" value="COR-B"/>
    <property type="match status" value="1"/>
</dbReference>
<dbReference type="InterPro" id="IPR036388">
    <property type="entry name" value="WH-like_DNA-bd_sf"/>
</dbReference>
<dbReference type="GO" id="GO:0007165">
    <property type="term" value="P:signal transduction"/>
    <property type="evidence" value="ECO:0007669"/>
    <property type="project" value="InterPro"/>
</dbReference>
<keyword evidence="5" id="KW-0677">Repeat</keyword>
<dbReference type="GO" id="GO:0005737">
    <property type="term" value="C:cytoplasm"/>
    <property type="evidence" value="ECO:0007669"/>
    <property type="project" value="TreeGrafter"/>
</dbReference>
<dbReference type="Gene3D" id="1.10.10.10">
    <property type="entry name" value="Winged helix-like DNA-binding domain superfamily/Winged helix DNA-binding domain"/>
    <property type="match status" value="1"/>
</dbReference>
<dbReference type="Gene3D" id="3.30.70.1390">
    <property type="entry name" value="ROC domain from the Parkinson's disease-associated leucine-rich repeat kinase 2"/>
    <property type="match status" value="1"/>
</dbReference>
<dbReference type="Gene3D" id="1.10.10.2200">
    <property type="match status" value="1"/>
</dbReference>
<dbReference type="PROSITE" id="PS50104">
    <property type="entry name" value="TIR"/>
    <property type="match status" value="1"/>
</dbReference>
<dbReference type="AlphaFoldDB" id="B4VY01"/>
<evidence type="ECO:0000256" key="9">
    <source>
        <dbReference type="ARBA" id="ARBA00023134"/>
    </source>
</evidence>
<evidence type="ECO:0000259" key="13">
    <source>
        <dbReference type="PROSITE" id="PS50104"/>
    </source>
</evidence>
<dbReference type="InterPro" id="IPR020859">
    <property type="entry name" value="ROC"/>
</dbReference>
<feature type="domain" description="Roc" evidence="14">
    <location>
        <begin position="376"/>
        <end position="544"/>
    </location>
</feature>
<keyword evidence="9" id="KW-0342">GTP-binding</keyword>
<dbReference type="PROSITE" id="PS51424">
    <property type="entry name" value="ROC"/>
    <property type="match status" value="1"/>
</dbReference>
<dbReference type="InterPro" id="IPR032171">
    <property type="entry name" value="COR-A"/>
</dbReference>
<dbReference type="SUPFAM" id="SSF52058">
    <property type="entry name" value="L domain-like"/>
    <property type="match status" value="1"/>
</dbReference>
<reference evidence="15 16" key="1">
    <citation type="submission" date="2008-07" db="EMBL/GenBank/DDBJ databases">
        <authorList>
            <person name="Tandeau de Marsac N."/>
            <person name="Ferriera S."/>
            <person name="Johnson J."/>
            <person name="Kravitz S."/>
            <person name="Beeson K."/>
            <person name="Sutton G."/>
            <person name="Rogers Y.-H."/>
            <person name="Friedman R."/>
            <person name="Frazier M."/>
            <person name="Venter J.C."/>
        </authorList>
    </citation>
    <scope>NUCLEOTIDE SEQUENCE [LARGE SCALE GENOMIC DNA]</scope>
    <source>
        <strain evidence="15 16">PCC 7420</strain>
    </source>
</reference>
<dbReference type="InterPro" id="IPR027417">
    <property type="entry name" value="P-loop_NTPase"/>
</dbReference>
<dbReference type="eggNOG" id="COG4886">
    <property type="taxonomic scope" value="Bacteria"/>
</dbReference>
<dbReference type="GO" id="GO:0005524">
    <property type="term" value="F:ATP binding"/>
    <property type="evidence" value="ECO:0007669"/>
    <property type="project" value="UniProtKB-KW"/>
</dbReference>
<keyword evidence="6" id="KW-0547">Nucleotide-binding</keyword>
<evidence type="ECO:0000256" key="3">
    <source>
        <dbReference type="ARBA" id="ARBA00022614"/>
    </source>
</evidence>
<dbReference type="Pfam" id="PF16095">
    <property type="entry name" value="COR-A"/>
    <property type="match status" value="1"/>
</dbReference>
<evidence type="ECO:0000256" key="5">
    <source>
        <dbReference type="ARBA" id="ARBA00022737"/>
    </source>
</evidence>
<keyword evidence="2" id="KW-0723">Serine/threonine-protein kinase</keyword>
<dbReference type="SMART" id="SM00364">
    <property type="entry name" value="LRR_BAC"/>
    <property type="match status" value="10"/>
</dbReference>
<dbReference type="SUPFAM" id="SSF52540">
    <property type="entry name" value="P-loop containing nucleoside triphosphate hydrolases"/>
    <property type="match status" value="1"/>
</dbReference>
<evidence type="ECO:0000256" key="12">
    <source>
        <dbReference type="SAM" id="MobiDB-lite"/>
    </source>
</evidence>